<evidence type="ECO:0000313" key="1">
    <source>
        <dbReference type="EMBL" id="MEQ2231520.1"/>
    </source>
</evidence>
<proteinExistence type="predicted"/>
<accession>A0ABV0TF52</accession>
<dbReference type="EMBL" id="JAHRIQ010034811">
    <property type="protein sequence ID" value="MEQ2231520.1"/>
    <property type="molecule type" value="Genomic_DNA"/>
</dbReference>
<keyword evidence="2" id="KW-1185">Reference proteome</keyword>
<organism evidence="1 2">
    <name type="scientific">Ilyodon furcidens</name>
    <name type="common">goldbreast splitfin</name>
    <dbReference type="NCBI Taxonomy" id="33524"/>
    <lineage>
        <taxon>Eukaryota</taxon>
        <taxon>Metazoa</taxon>
        <taxon>Chordata</taxon>
        <taxon>Craniata</taxon>
        <taxon>Vertebrata</taxon>
        <taxon>Euteleostomi</taxon>
        <taxon>Actinopterygii</taxon>
        <taxon>Neopterygii</taxon>
        <taxon>Teleostei</taxon>
        <taxon>Neoteleostei</taxon>
        <taxon>Acanthomorphata</taxon>
        <taxon>Ovalentaria</taxon>
        <taxon>Atherinomorphae</taxon>
        <taxon>Cyprinodontiformes</taxon>
        <taxon>Goodeidae</taxon>
        <taxon>Ilyodon</taxon>
    </lineage>
</organism>
<feature type="non-terminal residue" evidence="1">
    <location>
        <position position="1"/>
    </location>
</feature>
<reference evidence="1 2" key="1">
    <citation type="submission" date="2021-06" db="EMBL/GenBank/DDBJ databases">
        <authorList>
            <person name="Palmer J.M."/>
        </authorList>
    </citation>
    <scope>NUCLEOTIDE SEQUENCE [LARGE SCALE GENOMIC DNA]</scope>
    <source>
        <strain evidence="2">if_2019</strain>
        <tissue evidence="1">Muscle</tissue>
    </source>
</reference>
<evidence type="ECO:0000313" key="2">
    <source>
        <dbReference type="Proteomes" id="UP001482620"/>
    </source>
</evidence>
<gene>
    <name evidence="1" type="ORF">ILYODFUR_001305</name>
</gene>
<comment type="caution">
    <text evidence="1">The sequence shown here is derived from an EMBL/GenBank/DDBJ whole genome shotgun (WGS) entry which is preliminary data.</text>
</comment>
<name>A0ABV0TF52_9TELE</name>
<dbReference type="Proteomes" id="UP001482620">
    <property type="component" value="Unassembled WGS sequence"/>
</dbReference>
<protein>
    <submittedName>
        <fullName evidence="1">Uncharacterized protein</fullName>
    </submittedName>
</protein>
<sequence length="58" mass="6581">SCALIGRFGCQSPLFTSNVARWNFPGYGIDSVDYFRSRCLSSHRDERPQQAESSEDHV</sequence>